<dbReference type="SMART" id="SM00642">
    <property type="entry name" value="Aamy"/>
    <property type="match status" value="1"/>
</dbReference>
<dbReference type="Pfam" id="PF00128">
    <property type="entry name" value="Alpha-amylase"/>
    <property type="match status" value="2"/>
</dbReference>
<dbReference type="SUPFAM" id="SSF51445">
    <property type="entry name" value="(Trans)glycosidases"/>
    <property type="match status" value="1"/>
</dbReference>
<feature type="domain" description="Glycosyl hydrolase family 13 catalytic" evidence="1">
    <location>
        <begin position="15"/>
        <end position="408"/>
    </location>
</feature>
<dbReference type="PANTHER" id="PTHR10357:SF219">
    <property type="entry name" value="MALTOSE ALPHA-D-GLUCOSYLTRANSFERASE"/>
    <property type="match status" value="1"/>
</dbReference>
<dbReference type="RefSeq" id="WP_084336563.1">
    <property type="nucleotide sequence ID" value="NZ_CBKZNZ010000002.1"/>
</dbReference>
<dbReference type="Pfam" id="PF22157">
    <property type="entry name" value="SupH-like_C"/>
    <property type="match status" value="1"/>
</dbReference>
<gene>
    <name evidence="2" type="ORF">SAMN05216186_11190</name>
</gene>
<protein>
    <submittedName>
        <fullName evidence="2">Maltose alpha-D-glucosyltransferase/ alpha-amylase</fullName>
    </submittedName>
</protein>
<reference evidence="2 3" key="1">
    <citation type="submission" date="2016-10" db="EMBL/GenBank/DDBJ databases">
        <authorList>
            <person name="de Groot N.N."/>
        </authorList>
    </citation>
    <scope>NUCLEOTIDE SEQUENCE [LARGE SCALE GENOMIC DNA]</scope>
    <source>
        <strain evidence="2 3">JCM 21544</strain>
    </source>
</reference>
<dbReference type="InterPro" id="IPR006047">
    <property type="entry name" value="GH13_cat_dom"/>
</dbReference>
<keyword evidence="3" id="KW-1185">Reference proteome</keyword>
<dbReference type="SUPFAM" id="SSF51011">
    <property type="entry name" value="Glycosyl hydrolase domain"/>
    <property type="match status" value="1"/>
</dbReference>
<dbReference type="InterPro" id="IPR054049">
    <property type="entry name" value="SupH-like_C"/>
</dbReference>
<accession>A0A1G9FF30</accession>
<dbReference type="Proteomes" id="UP000198706">
    <property type="component" value="Unassembled WGS sequence"/>
</dbReference>
<dbReference type="GO" id="GO:0005975">
    <property type="term" value="P:carbohydrate metabolic process"/>
    <property type="evidence" value="ECO:0007669"/>
    <property type="project" value="InterPro"/>
</dbReference>
<keyword evidence="2" id="KW-0808">Transferase</keyword>
<proteinExistence type="predicted"/>
<dbReference type="Gene3D" id="3.20.20.80">
    <property type="entry name" value="Glycosidases"/>
    <property type="match status" value="1"/>
</dbReference>
<dbReference type="STRING" id="137658.SAMN05216186_11190"/>
<dbReference type="Gene3D" id="2.60.40.1180">
    <property type="entry name" value="Golgi alpha-mannosidase II"/>
    <property type="match status" value="1"/>
</dbReference>
<dbReference type="EMBL" id="FNFD01000011">
    <property type="protein sequence ID" value="SDK86970.1"/>
    <property type="molecule type" value="Genomic_DNA"/>
</dbReference>
<dbReference type="CDD" id="cd11334">
    <property type="entry name" value="AmyAc_TreS"/>
    <property type="match status" value="1"/>
</dbReference>
<sequence>MEANDVWYDNAVAYQVDVATFYDSNDDGIGDFPGLTSRLDYLRQLGINCLWLMPFHPSSEQDDGYDVIDHYGIDPRFGSFGDFAEFLDEAKVRGIRVLMDLVVNHTSDQHPWFQAARQSKDSPFRDYYIWEREPKDHQRDKLVFPDRYDSVWKYDEATGEYYFHRFHDFEPDLNHGHPAVRDEVRRILGFWLALGVSGFRVDAAPFLIWPKGPAQHFDDPHEYLRKLRRHAVRYGSGAVLLGEANVAPDKLGEFFGNGDELNQLFNFLGAERIFLALARQDVGPICQLSDLLPDLPPGTQWLNFLRHHDEFSLEWLNEEERQEIFQAFAPDPSMQIYGRGLRRRLAGMLDGNQARIRLALSLLFSRSGSPMLFYGDEIGMGEDLSLPDRYPVRTCMQWSDEANAGFSKAPRKCLTRPVLEKGPFAFDKVNVTAQWLDPNSQLHWVRRLIEVRRACPELGLGQHEVLECDGGSGVLAETFYFDSGRVVCVHNLEDRPCTVRIQDQALAGQHCFDLLRRKPHDASADGELVVDLEAYGYCWLRVGSIFAPTEVGATIASAIAEAPRSQKSR</sequence>
<dbReference type="GO" id="GO:0016740">
    <property type="term" value="F:transferase activity"/>
    <property type="evidence" value="ECO:0007669"/>
    <property type="project" value="UniProtKB-KW"/>
</dbReference>
<dbReference type="InterPro" id="IPR013780">
    <property type="entry name" value="Glyco_hydro_b"/>
</dbReference>
<evidence type="ECO:0000313" key="3">
    <source>
        <dbReference type="Proteomes" id="UP000198706"/>
    </source>
</evidence>
<dbReference type="Gene3D" id="3.90.400.10">
    <property type="entry name" value="Oligo-1,6-glucosidase, Domain 2"/>
    <property type="match status" value="1"/>
</dbReference>
<dbReference type="AlphaFoldDB" id="A0A1G9FF30"/>
<dbReference type="InterPro" id="IPR017853">
    <property type="entry name" value="GH"/>
</dbReference>
<name>A0A1G9FF30_9PSED</name>
<evidence type="ECO:0000313" key="2">
    <source>
        <dbReference type="EMBL" id="SDK86970.1"/>
    </source>
</evidence>
<organism evidence="2 3">
    <name type="scientific">Pseudomonas indica</name>
    <dbReference type="NCBI Taxonomy" id="137658"/>
    <lineage>
        <taxon>Bacteria</taxon>
        <taxon>Pseudomonadati</taxon>
        <taxon>Pseudomonadota</taxon>
        <taxon>Gammaproteobacteria</taxon>
        <taxon>Pseudomonadales</taxon>
        <taxon>Pseudomonadaceae</taxon>
        <taxon>Pseudomonas</taxon>
    </lineage>
</organism>
<evidence type="ECO:0000259" key="1">
    <source>
        <dbReference type="SMART" id="SM00642"/>
    </source>
</evidence>
<dbReference type="PANTHER" id="PTHR10357">
    <property type="entry name" value="ALPHA-AMYLASE FAMILY MEMBER"/>
    <property type="match status" value="1"/>
</dbReference>
<dbReference type="InterPro" id="IPR045857">
    <property type="entry name" value="O16G_dom_2"/>
</dbReference>